<dbReference type="InterPro" id="IPR003717">
    <property type="entry name" value="RecO"/>
</dbReference>
<dbReference type="Pfam" id="PF02565">
    <property type="entry name" value="RecO_C"/>
    <property type="match status" value="1"/>
</dbReference>
<organism evidence="9 10">
    <name type="scientific">Candidatus Methylomirabilis limnetica</name>
    <dbReference type="NCBI Taxonomy" id="2033718"/>
    <lineage>
        <taxon>Bacteria</taxon>
        <taxon>Candidatus Methylomirabilota</taxon>
        <taxon>Candidatus Methylomirabilia</taxon>
        <taxon>Candidatus Methylomirabilales</taxon>
        <taxon>Candidatus Methylomirabilaceae</taxon>
        <taxon>Candidatus Methylomirabilis</taxon>
    </lineage>
</organism>
<dbReference type="Proteomes" id="UP000241436">
    <property type="component" value="Unassembled WGS sequence"/>
</dbReference>
<evidence type="ECO:0000313" key="9">
    <source>
        <dbReference type="EMBL" id="PTL36951.1"/>
    </source>
</evidence>
<evidence type="ECO:0000256" key="4">
    <source>
        <dbReference type="ARBA" id="ARBA00023172"/>
    </source>
</evidence>
<dbReference type="HAMAP" id="MF_00201">
    <property type="entry name" value="RecO"/>
    <property type="match status" value="1"/>
</dbReference>
<dbReference type="InterPro" id="IPR042242">
    <property type="entry name" value="RecO_C"/>
</dbReference>
<accession>A0A2T4U0R4</accession>
<protein>
    <recommendedName>
        <fullName evidence="2 7">DNA repair protein RecO</fullName>
    </recommendedName>
    <alternativeName>
        <fullName evidence="6 7">Recombination protein O</fullName>
    </alternativeName>
</protein>
<dbReference type="OrthoDB" id="9797083at2"/>
<dbReference type="EMBL" id="NVQC01000009">
    <property type="protein sequence ID" value="PTL36951.1"/>
    <property type="molecule type" value="Genomic_DNA"/>
</dbReference>
<reference evidence="9 10" key="1">
    <citation type="submission" date="2017-09" db="EMBL/GenBank/DDBJ databases">
        <title>Bloom of a denitrifying methanotroph, Candidatus Methylomirabilis limnetica, in a deep stratified lake.</title>
        <authorList>
            <person name="Graf J.S."/>
            <person name="Marchant H.K."/>
            <person name="Tienken D."/>
            <person name="Hach P.F."/>
            <person name="Brand A."/>
            <person name="Schubert C.J."/>
            <person name="Kuypers M.M."/>
            <person name="Milucka J."/>
        </authorList>
    </citation>
    <scope>NUCLEOTIDE SEQUENCE [LARGE SCALE GENOMIC DNA]</scope>
    <source>
        <strain evidence="9 10">Zug</strain>
    </source>
</reference>
<evidence type="ECO:0000256" key="7">
    <source>
        <dbReference type="HAMAP-Rule" id="MF_00201"/>
    </source>
</evidence>
<comment type="caution">
    <text evidence="9">The sequence shown here is derived from an EMBL/GenBank/DDBJ whole genome shotgun (WGS) entry which is preliminary data.</text>
</comment>
<dbReference type="PANTHER" id="PTHR33991">
    <property type="entry name" value="DNA REPAIR PROTEIN RECO"/>
    <property type="match status" value="1"/>
</dbReference>
<evidence type="ECO:0000256" key="6">
    <source>
        <dbReference type="ARBA" id="ARBA00033409"/>
    </source>
</evidence>
<dbReference type="Gene3D" id="2.40.50.140">
    <property type="entry name" value="Nucleic acid-binding proteins"/>
    <property type="match status" value="1"/>
</dbReference>
<dbReference type="InterPro" id="IPR012340">
    <property type="entry name" value="NA-bd_OB-fold"/>
</dbReference>
<evidence type="ECO:0000256" key="3">
    <source>
        <dbReference type="ARBA" id="ARBA00022763"/>
    </source>
</evidence>
<proteinExistence type="inferred from homology"/>
<gene>
    <name evidence="7 9" type="primary">recO</name>
    <name evidence="9" type="ORF">CLG94_01390</name>
</gene>
<keyword evidence="4 7" id="KW-0233">DNA recombination</keyword>
<feature type="domain" description="DNA replication/recombination mediator RecO N-terminal" evidence="8">
    <location>
        <begin position="1"/>
        <end position="81"/>
    </location>
</feature>
<keyword evidence="10" id="KW-1185">Reference proteome</keyword>
<evidence type="ECO:0000313" key="10">
    <source>
        <dbReference type="Proteomes" id="UP000241436"/>
    </source>
</evidence>
<keyword evidence="3 7" id="KW-0227">DNA damage</keyword>
<evidence type="ECO:0000256" key="2">
    <source>
        <dbReference type="ARBA" id="ARBA00021310"/>
    </source>
</evidence>
<evidence type="ECO:0000259" key="8">
    <source>
        <dbReference type="Pfam" id="PF11967"/>
    </source>
</evidence>
<evidence type="ECO:0000256" key="1">
    <source>
        <dbReference type="ARBA" id="ARBA00007452"/>
    </source>
</evidence>
<dbReference type="RefSeq" id="WP_107561115.1">
    <property type="nucleotide sequence ID" value="NZ_NVQC01000009.1"/>
</dbReference>
<dbReference type="Pfam" id="PF11967">
    <property type="entry name" value="RecO_N"/>
    <property type="match status" value="1"/>
</dbReference>
<dbReference type="InterPro" id="IPR022572">
    <property type="entry name" value="DNA_rep/recomb_RecO_N"/>
</dbReference>
<dbReference type="GO" id="GO:0006310">
    <property type="term" value="P:DNA recombination"/>
    <property type="evidence" value="ECO:0007669"/>
    <property type="project" value="UniProtKB-UniRule"/>
</dbReference>
<comment type="similarity">
    <text evidence="1 7">Belongs to the RecO family.</text>
</comment>
<dbReference type="NCBIfam" id="TIGR00613">
    <property type="entry name" value="reco"/>
    <property type="match status" value="1"/>
</dbReference>
<reference evidence="10" key="2">
    <citation type="journal article" date="2018" name="Environ. Microbiol.">
        <title>Bloom of a denitrifying methanotroph, 'Candidatus Methylomirabilis limnetica', in a deep stratified lake.</title>
        <authorList>
            <person name="Graf J.S."/>
            <person name="Mayr M.J."/>
            <person name="Marchant H.K."/>
            <person name="Tienken D."/>
            <person name="Hach P.F."/>
            <person name="Brand A."/>
            <person name="Schubert C.J."/>
            <person name="Kuypers M.M."/>
            <person name="Milucka J."/>
        </authorList>
    </citation>
    <scope>NUCLEOTIDE SEQUENCE [LARGE SCALE GENOMIC DNA]</scope>
    <source>
        <strain evidence="10">Zug</strain>
    </source>
</reference>
<evidence type="ECO:0000256" key="5">
    <source>
        <dbReference type="ARBA" id="ARBA00023204"/>
    </source>
</evidence>
<name>A0A2T4U0R4_9BACT</name>
<dbReference type="Gene3D" id="1.20.1440.120">
    <property type="entry name" value="Recombination protein O, C-terminal domain"/>
    <property type="match status" value="1"/>
</dbReference>
<dbReference type="GO" id="GO:0006302">
    <property type="term" value="P:double-strand break repair"/>
    <property type="evidence" value="ECO:0007669"/>
    <property type="project" value="TreeGrafter"/>
</dbReference>
<dbReference type="SUPFAM" id="SSF57863">
    <property type="entry name" value="ArfGap/RecO-like zinc finger"/>
    <property type="match status" value="1"/>
</dbReference>
<comment type="function">
    <text evidence="7">Involved in DNA repair and RecF pathway recombination.</text>
</comment>
<dbReference type="InterPro" id="IPR037278">
    <property type="entry name" value="ARFGAP/RecO"/>
</dbReference>
<dbReference type="SUPFAM" id="SSF50249">
    <property type="entry name" value="Nucleic acid-binding proteins"/>
    <property type="match status" value="1"/>
</dbReference>
<sequence length="249" mass="27742">MPLHTTEAIVIGGHNLGEADRIIPFFTRQLGKVRAVARGARRIRSRYGGSLELFTLGQLVFFELPNRTLHKINEFSAVEPFAELKADLGRLGRGAYLVELAGASVEEAEPNEEIFLLLRDALTLLVLHDDPRLLRAFEIRLLRIVGYLLELYRCLICRSTLEHSAEPAISPTRGGLVCSRCRPRAQDSLSISLESLGFLRSALHGGLEQSLTSPLVHPHTTSLQEVLRVCIAHFFGKRLRSLAFLSLVE</sequence>
<dbReference type="AlphaFoldDB" id="A0A2T4U0R4"/>
<dbReference type="GO" id="GO:0043590">
    <property type="term" value="C:bacterial nucleoid"/>
    <property type="evidence" value="ECO:0007669"/>
    <property type="project" value="TreeGrafter"/>
</dbReference>
<dbReference type="PANTHER" id="PTHR33991:SF1">
    <property type="entry name" value="DNA REPAIR PROTEIN RECO"/>
    <property type="match status" value="1"/>
</dbReference>
<keyword evidence="5 7" id="KW-0234">DNA repair</keyword>